<organism evidence="2 3">
    <name type="scientific">Parthenolecanium corni</name>
    <dbReference type="NCBI Taxonomy" id="536013"/>
    <lineage>
        <taxon>Eukaryota</taxon>
        <taxon>Metazoa</taxon>
        <taxon>Ecdysozoa</taxon>
        <taxon>Arthropoda</taxon>
        <taxon>Hexapoda</taxon>
        <taxon>Insecta</taxon>
        <taxon>Pterygota</taxon>
        <taxon>Neoptera</taxon>
        <taxon>Paraneoptera</taxon>
        <taxon>Hemiptera</taxon>
        <taxon>Sternorrhyncha</taxon>
        <taxon>Coccoidea</taxon>
        <taxon>Coccidae</taxon>
        <taxon>Parthenolecanium</taxon>
    </lineage>
</organism>
<comment type="caution">
    <text evidence="2">The sequence shown here is derived from an EMBL/GenBank/DDBJ whole genome shotgun (WGS) entry which is preliminary data.</text>
</comment>
<dbReference type="EMBL" id="JBBCAQ010000002">
    <property type="protein sequence ID" value="KAK7605095.1"/>
    <property type="molecule type" value="Genomic_DNA"/>
</dbReference>
<evidence type="ECO:0000313" key="3">
    <source>
        <dbReference type="Proteomes" id="UP001367676"/>
    </source>
</evidence>
<sequence>MRADEFVRKHIDAIVDESILKKSDSIRHNGPKLSSTSINTPEECRSEIDEPLPVEHPVSIEASTPPDSTPREQQLENENKCENATKNWRNLAQKPLKKKRTYFDKDDL</sequence>
<proteinExistence type="predicted"/>
<name>A0AAN9TXX9_9HEMI</name>
<feature type="region of interest" description="Disordered" evidence="1">
    <location>
        <begin position="22"/>
        <end position="93"/>
    </location>
</feature>
<evidence type="ECO:0000313" key="2">
    <source>
        <dbReference type="EMBL" id="KAK7605095.1"/>
    </source>
</evidence>
<dbReference type="AlphaFoldDB" id="A0AAN9TXX9"/>
<accession>A0AAN9TXX9</accession>
<reference evidence="2 3" key="1">
    <citation type="submission" date="2024-03" db="EMBL/GenBank/DDBJ databases">
        <title>Adaptation during the transition from Ophiocordyceps entomopathogen to insect associate is accompanied by gene loss and intensified selection.</title>
        <authorList>
            <person name="Ward C.M."/>
            <person name="Onetto C.A."/>
            <person name="Borneman A.R."/>
        </authorList>
    </citation>
    <scope>NUCLEOTIDE SEQUENCE [LARGE SCALE GENOMIC DNA]</scope>
    <source>
        <strain evidence="2">AWRI1</strain>
        <tissue evidence="2">Single Adult Female</tissue>
    </source>
</reference>
<protein>
    <submittedName>
        <fullName evidence="2">Uncharacterized protein</fullName>
    </submittedName>
</protein>
<feature type="compositionally biased region" description="Basic and acidic residues" evidence="1">
    <location>
        <begin position="69"/>
        <end position="83"/>
    </location>
</feature>
<gene>
    <name evidence="2" type="ORF">V9T40_006953</name>
</gene>
<keyword evidence="3" id="KW-1185">Reference proteome</keyword>
<evidence type="ECO:0000256" key="1">
    <source>
        <dbReference type="SAM" id="MobiDB-lite"/>
    </source>
</evidence>
<dbReference type="Proteomes" id="UP001367676">
    <property type="component" value="Unassembled WGS sequence"/>
</dbReference>